<keyword evidence="10" id="KW-1185">Reference proteome</keyword>
<comment type="subcellular location">
    <subcellularLocation>
        <location evidence="1 7">Cell membrane</location>
        <topology evidence="1 7">Multi-pass membrane protein</topology>
    </subcellularLocation>
</comment>
<dbReference type="STRING" id="284040.UK15_15615"/>
<keyword evidence="5 7" id="KW-1133">Transmembrane helix</keyword>
<evidence type="ECO:0000256" key="1">
    <source>
        <dbReference type="ARBA" id="ARBA00004651"/>
    </source>
</evidence>
<evidence type="ECO:0000256" key="6">
    <source>
        <dbReference type="ARBA" id="ARBA00023136"/>
    </source>
</evidence>
<evidence type="ECO:0000256" key="2">
    <source>
        <dbReference type="ARBA" id="ARBA00022448"/>
    </source>
</evidence>
<feature type="transmembrane region" description="Helical" evidence="7">
    <location>
        <begin position="128"/>
        <end position="146"/>
    </location>
</feature>
<protein>
    <submittedName>
        <fullName evidence="9">Sugar ABC transporter permease</fullName>
    </submittedName>
</protein>
<dbReference type="CDD" id="cd06261">
    <property type="entry name" value="TM_PBP2"/>
    <property type="match status" value="1"/>
</dbReference>
<comment type="similarity">
    <text evidence="7">Belongs to the binding-protein-dependent transport system permease family.</text>
</comment>
<organism evidence="9 10">
    <name type="scientific">Streptomyces variegatus</name>
    <dbReference type="NCBI Taxonomy" id="284040"/>
    <lineage>
        <taxon>Bacteria</taxon>
        <taxon>Bacillati</taxon>
        <taxon>Actinomycetota</taxon>
        <taxon>Actinomycetes</taxon>
        <taxon>Kitasatosporales</taxon>
        <taxon>Streptomycetaceae</taxon>
        <taxon>Streptomyces</taxon>
    </lineage>
</organism>
<evidence type="ECO:0000256" key="7">
    <source>
        <dbReference type="RuleBase" id="RU363032"/>
    </source>
</evidence>
<dbReference type="SUPFAM" id="SSF161098">
    <property type="entry name" value="MetI-like"/>
    <property type="match status" value="1"/>
</dbReference>
<dbReference type="PANTHER" id="PTHR43744:SF12">
    <property type="entry name" value="ABC TRANSPORTER PERMEASE PROTEIN MG189-RELATED"/>
    <property type="match status" value="1"/>
</dbReference>
<evidence type="ECO:0000256" key="3">
    <source>
        <dbReference type="ARBA" id="ARBA00022475"/>
    </source>
</evidence>
<keyword evidence="3" id="KW-1003">Cell membrane</keyword>
<dbReference type="PATRIC" id="fig|284040.3.peg.8079"/>
<dbReference type="GO" id="GO:0005886">
    <property type="term" value="C:plasma membrane"/>
    <property type="evidence" value="ECO:0007669"/>
    <property type="project" value="UniProtKB-SubCell"/>
</dbReference>
<dbReference type="InterPro" id="IPR035906">
    <property type="entry name" value="MetI-like_sf"/>
</dbReference>
<keyword evidence="4 7" id="KW-0812">Transmembrane</keyword>
<feature type="transmembrane region" description="Helical" evidence="7">
    <location>
        <begin position="59"/>
        <end position="83"/>
    </location>
</feature>
<dbReference type="AlphaFoldDB" id="A0A0M2GS39"/>
<comment type="caution">
    <text evidence="9">The sequence shown here is derived from an EMBL/GenBank/DDBJ whole genome shotgun (WGS) entry which is preliminary data.</text>
</comment>
<reference evidence="10" key="1">
    <citation type="submission" date="2015-02" db="EMBL/GenBank/DDBJ databases">
        <authorList>
            <person name="Ju K.-S."/>
            <person name="Doroghazi J.R."/>
            <person name="Metcalf W."/>
        </authorList>
    </citation>
    <scope>NUCLEOTIDE SEQUENCE [LARGE SCALE GENOMIC DNA]</scope>
    <source>
        <strain evidence="10">NRRL B-16380</strain>
    </source>
</reference>
<dbReference type="EMBL" id="JYJH01000009">
    <property type="protein sequence ID" value="KJK38924.1"/>
    <property type="molecule type" value="Genomic_DNA"/>
</dbReference>
<feature type="domain" description="ABC transmembrane type-1" evidence="8">
    <location>
        <begin position="60"/>
        <end position="251"/>
    </location>
</feature>
<evidence type="ECO:0000259" key="8">
    <source>
        <dbReference type="PROSITE" id="PS50928"/>
    </source>
</evidence>
<dbReference type="InterPro" id="IPR000515">
    <property type="entry name" value="MetI-like"/>
</dbReference>
<evidence type="ECO:0000313" key="9">
    <source>
        <dbReference type="EMBL" id="KJK38924.1"/>
    </source>
</evidence>
<name>A0A0M2GS39_9ACTN</name>
<feature type="transmembrane region" description="Helical" evidence="7">
    <location>
        <begin position="232"/>
        <end position="251"/>
    </location>
</feature>
<feature type="transmembrane region" description="Helical" evidence="7">
    <location>
        <begin position="95"/>
        <end position="116"/>
    </location>
</feature>
<evidence type="ECO:0000256" key="4">
    <source>
        <dbReference type="ARBA" id="ARBA00022692"/>
    </source>
</evidence>
<dbReference type="PANTHER" id="PTHR43744">
    <property type="entry name" value="ABC TRANSPORTER PERMEASE PROTEIN MG189-RELATED-RELATED"/>
    <property type="match status" value="1"/>
</dbReference>
<accession>A0A0M2GS39</accession>
<evidence type="ECO:0000313" key="10">
    <source>
        <dbReference type="Proteomes" id="UP000034786"/>
    </source>
</evidence>
<keyword evidence="2 7" id="KW-0813">Transport</keyword>
<dbReference type="PROSITE" id="PS50928">
    <property type="entry name" value="ABC_TM1"/>
    <property type="match status" value="1"/>
</dbReference>
<sequence>MYGILAAGALLSVAPYLLTLNGAFKRPSDLLSTEAWVPAHPATSGNFAAVWNQYGMSSFLLHTLAVAVIVTAGQVVFSALAAYALARLEFPGRDWLFWGYLATMMVPQMITLVPLFLMMREMGMVDTYAGLILPTVFGTPYGVFLVRQHFRTVPKDLEAAARIDGASTWTILVRIMLPLSRPILATLAIITFVNTWNNLIWPLIITNSDRTRVITVGIAALQGEHVSDLPHIVLAGAALALLPLIAVFLLFQRHIVRSIALTGLK</sequence>
<feature type="transmembrane region" description="Helical" evidence="7">
    <location>
        <begin position="183"/>
        <end position="204"/>
    </location>
</feature>
<dbReference type="Pfam" id="PF00528">
    <property type="entry name" value="BPD_transp_1"/>
    <property type="match status" value="1"/>
</dbReference>
<dbReference type="Gene3D" id="1.10.3720.10">
    <property type="entry name" value="MetI-like"/>
    <property type="match status" value="1"/>
</dbReference>
<gene>
    <name evidence="9" type="ORF">UK15_15615</name>
</gene>
<keyword evidence="6 7" id="KW-0472">Membrane</keyword>
<dbReference type="Proteomes" id="UP000034786">
    <property type="component" value="Unassembled WGS sequence"/>
</dbReference>
<dbReference type="GO" id="GO:0055085">
    <property type="term" value="P:transmembrane transport"/>
    <property type="evidence" value="ECO:0007669"/>
    <property type="project" value="InterPro"/>
</dbReference>
<proteinExistence type="inferred from homology"/>
<evidence type="ECO:0000256" key="5">
    <source>
        <dbReference type="ARBA" id="ARBA00022989"/>
    </source>
</evidence>